<dbReference type="Proteomes" id="UP000074119">
    <property type="component" value="Chromosome"/>
</dbReference>
<reference evidence="1 2" key="1">
    <citation type="submission" date="2015-12" db="EMBL/GenBank/DDBJ databases">
        <authorList>
            <person name="Shamseldin A."/>
            <person name="Moawad H."/>
            <person name="Abd El-Rahim W.M."/>
            <person name="Sadowsky M.J."/>
        </authorList>
    </citation>
    <scope>NUCLEOTIDE SEQUENCE [LARGE SCALE GENOMIC DNA]</scope>
    <source>
        <strain evidence="1 2">SM2</strain>
    </source>
</reference>
<organism evidence="1 2">
    <name type="scientific">Zhongshania aliphaticivorans</name>
    <dbReference type="NCBI Taxonomy" id="1470434"/>
    <lineage>
        <taxon>Bacteria</taxon>
        <taxon>Pseudomonadati</taxon>
        <taxon>Pseudomonadota</taxon>
        <taxon>Gammaproteobacteria</taxon>
        <taxon>Cellvibrionales</taxon>
        <taxon>Spongiibacteraceae</taxon>
        <taxon>Zhongshania</taxon>
    </lineage>
</organism>
<protein>
    <submittedName>
        <fullName evidence="1">Fe-S protein</fullName>
    </submittedName>
</protein>
<gene>
    <name evidence="1" type="ORF">AZF00_07345</name>
</gene>
<dbReference type="InterPro" id="IPR010710">
    <property type="entry name" value="DUF1289"/>
</dbReference>
<dbReference type="EMBL" id="CP014544">
    <property type="protein sequence ID" value="AMO68126.1"/>
    <property type="molecule type" value="Genomic_DNA"/>
</dbReference>
<dbReference type="PANTHER" id="PTHR35175">
    <property type="entry name" value="DUF1289 DOMAIN-CONTAINING PROTEIN"/>
    <property type="match status" value="1"/>
</dbReference>
<evidence type="ECO:0000313" key="1">
    <source>
        <dbReference type="EMBL" id="AMO68126.1"/>
    </source>
</evidence>
<dbReference type="PANTHER" id="PTHR35175:SF2">
    <property type="entry name" value="DUF1289 DOMAIN-CONTAINING PROTEIN"/>
    <property type="match status" value="1"/>
</dbReference>
<sequence length="64" mass="7251">MSVEIKEKPVASPCVSVCALDEYDICTGCYRSLNEISDWSALSNMAKREVIFLANQRCRSKYDL</sequence>
<dbReference type="Pfam" id="PF06945">
    <property type="entry name" value="DUF1289"/>
    <property type="match status" value="1"/>
</dbReference>
<proteinExistence type="predicted"/>
<accession>A0A127M4L2</accession>
<dbReference type="STRING" id="1470434.AZF00_07345"/>
<evidence type="ECO:0000313" key="2">
    <source>
        <dbReference type="Proteomes" id="UP000074119"/>
    </source>
</evidence>
<dbReference type="AlphaFoldDB" id="A0A127M4L2"/>
<name>A0A127M4L2_9GAMM</name>
<dbReference type="KEGG" id="zal:AZF00_07345"/>
<dbReference type="RefSeq" id="WP_008247455.1">
    <property type="nucleotide sequence ID" value="NZ_CP014544.1"/>
</dbReference>